<dbReference type="PROSITE" id="PS51864">
    <property type="entry name" value="ASTACIN"/>
    <property type="match status" value="1"/>
</dbReference>
<feature type="signal peptide" evidence="7">
    <location>
        <begin position="1"/>
        <end position="24"/>
    </location>
</feature>
<dbReference type="PRINTS" id="PR00480">
    <property type="entry name" value="ASTACIN"/>
</dbReference>
<dbReference type="InterPro" id="IPR001506">
    <property type="entry name" value="Peptidase_M12A"/>
</dbReference>
<dbReference type="Pfam" id="PF01400">
    <property type="entry name" value="Astacin"/>
    <property type="match status" value="1"/>
</dbReference>
<keyword evidence="1 6" id="KW-0645">Protease</keyword>
<sequence length="348" mass="38351">MKNRNLLRSIPVALALLLASCNQAGVSTPAAAGPSNGTLPDASVMLSPKGMPVTKTSTAGLRQLSSDLAEKLTAEGWVEHTFSNGETLLYRNLRGYAAYGDEVIAPSKNMPEYVQYVEDFISGKTPISTQSIGLNPDGCSVRTLFCAIRTTAYMWAGKRVDYYYAPGFTESQINQLEQQVAEWNASNTAIKWYRSFTPNGNMVSVNPVNVTEYCGQAYVGYQGRVAFTGPNYININVGYGCENAWTGTMQHEMGHVVGLPHEQDRCDRDNYVTVTANTAKKCGEDFRYYENFDYDSIMLYESPHVYGITPKGPYVGTFSEYLPRKSKLSAGDIKTINGIYLSPSNPRP</sequence>
<dbReference type="PANTHER" id="PTHR10127">
    <property type="entry name" value="DISCOIDIN, CUB, EGF, LAMININ , AND ZINC METALLOPROTEASE DOMAIN CONTAINING"/>
    <property type="match status" value="1"/>
</dbReference>
<reference evidence="11" key="3">
    <citation type="journal article" date="2019" name="Int. J. Syst. Evol. Microbiol.">
        <title>The Global Catalogue of Microorganisms (GCM) 10K type strain sequencing project: providing services to taxonomists for standard genome sequencing and annotation.</title>
        <authorList>
            <consortium name="The Broad Institute Genomics Platform"/>
            <consortium name="The Broad Institute Genome Sequencing Center for Infectious Disease"/>
            <person name="Wu L."/>
            <person name="Ma J."/>
        </authorList>
    </citation>
    <scope>NUCLEOTIDE SEQUENCE [LARGE SCALE GENOMIC DNA]</scope>
    <source>
        <strain evidence="11">CGMCC 1.8884</strain>
    </source>
</reference>
<feature type="binding site" evidence="6">
    <location>
        <position position="255"/>
    </location>
    <ligand>
        <name>Zn(2+)</name>
        <dbReference type="ChEBI" id="CHEBI:29105"/>
        <note>catalytic</note>
    </ligand>
</feature>
<accession>A0AAV4K8Z2</accession>
<dbReference type="GO" id="GO:0008270">
    <property type="term" value="F:zinc ion binding"/>
    <property type="evidence" value="ECO:0007669"/>
    <property type="project" value="UniProtKB-UniRule"/>
</dbReference>
<dbReference type="GO" id="GO:0006508">
    <property type="term" value="P:proteolysis"/>
    <property type="evidence" value="ECO:0007669"/>
    <property type="project" value="UniProtKB-KW"/>
</dbReference>
<dbReference type="GeneID" id="59166763"/>
<evidence type="ECO:0000313" key="10">
    <source>
        <dbReference type="EMBL" id="GGI93971.1"/>
    </source>
</evidence>
<name>A0AAV4K8Z2_9DEIO</name>
<dbReference type="PANTHER" id="PTHR10127:SF780">
    <property type="entry name" value="METALLOENDOPEPTIDASE"/>
    <property type="match status" value="1"/>
</dbReference>
<feature type="binding site" evidence="6">
    <location>
        <position position="251"/>
    </location>
    <ligand>
        <name>Zn(2+)</name>
        <dbReference type="ChEBI" id="CHEBI:29105"/>
        <note>catalytic</note>
    </ligand>
</feature>
<dbReference type="Proteomes" id="UP000630135">
    <property type="component" value="Unassembled WGS sequence"/>
</dbReference>
<protein>
    <recommendedName>
        <fullName evidence="8">Peptidase M12A domain-containing protein</fullName>
    </recommendedName>
</protein>
<reference evidence="10" key="2">
    <citation type="journal article" date="2014" name="Int. J. Syst. Evol. Microbiol.">
        <title>Complete genome sequence of Corynebacterium casei LMG S-19264T (=DSM 44701T), isolated from a smear-ripened cheese.</title>
        <authorList>
            <consortium name="US DOE Joint Genome Institute (JGI-PGF)"/>
            <person name="Walter F."/>
            <person name="Albersmeier A."/>
            <person name="Kalinowski J."/>
            <person name="Ruckert C."/>
        </authorList>
    </citation>
    <scope>NUCLEOTIDE SEQUENCE</scope>
    <source>
        <strain evidence="10">CGMCC 1.8885</strain>
    </source>
</reference>
<evidence type="ECO:0000256" key="1">
    <source>
        <dbReference type="ARBA" id="ARBA00022670"/>
    </source>
</evidence>
<comment type="caution">
    <text evidence="6">Lacks conserved residue(s) required for the propagation of feature annotation.</text>
</comment>
<dbReference type="PROSITE" id="PS51257">
    <property type="entry name" value="PROKAR_LIPOPROTEIN"/>
    <property type="match status" value="1"/>
</dbReference>
<evidence type="ECO:0000256" key="2">
    <source>
        <dbReference type="ARBA" id="ARBA00022723"/>
    </source>
</evidence>
<dbReference type="AlphaFoldDB" id="A0AAV4K8Z2"/>
<dbReference type="SMART" id="SM00235">
    <property type="entry name" value="ZnMc"/>
    <property type="match status" value="1"/>
</dbReference>
<proteinExistence type="predicted"/>
<dbReference type="SUPFAM" id="SSF55486">
    <property type="entry name" value="Metalloproteases ('zincins'), catalytic domain"/>
    <property type="match status" value="1"/>
</dbReference>
<dbReference type="Proteomes" id="UP000652720">
    <property type="component" value="Unassembled WGS sequence"/>
</dbReference>
<dbReference type="Gene3D" id="3.40.390.10">
    <property type="entry name" value="Collagenase (Catalytic Domain)"/>
    <property type="match status" value="1"/>
</dbReference>
<feature type="binding site" evidence="6">
    <location>
        <position position="261"/>
    </location>
    <ligand>
        <name>Zn(2+)</name>
        <dbReference type="ChEBI" id="CHEBI:29105"/>
        <note>catalytic</note>
    </ligand>
</feature>
<evidence type="ECO:0000313" key="12">
    <source>
        <dbReference type="Proteomes" id="UP000652720"/>
    </source>
</evidence>
<keyword evidence="5 6" id="KW-0482">Metalloprotease</keyword>
<keyword evidence="11" id="KW-1185">Reference proteome</keyword>
<dbReference type="RefSeq" id="WP_081608338.1">
    <property type="nucleotide sequence ID" value="NZ_BMLZ01000068.1"/>
</dbReference>
<dbReference type="EMBL" id="BMLZ01000068">
    <property type="protein sequence ID" value="GGI67747.1"/>
    <property type="molecule type" value="Genomic_DNA"/>
</dbReference>
<comment type="cofactor">
    <cofactor evidence="6">
        <name>Zn(2+)</name>
        <dbReference type="ChEBI" id="CHEBI:29105"/>
    </cofactor>
    <text evidence="6">Binds 1 zinc ion per subunit.</text>
</comment>
<feature type="domain" description="Peptidase M12A" evidence="8">
    <location>
        <begin position="146"/>
        <end position="344"/>
    </location>
</feature>
<dbReference type="InterPro" id="IPR006026">
    <property type="entry name" value="Peptidase_Metallo"/>
</dbReference>
<evidence type="ECO:0000313" key="9">
    <source>
        <dbReference type="EMBL" id="GGI67747.1"/>
    </source>
</evidence>
<evidence type="ECO:0000256" key="7">
    <source>
        <dbReference type="SAM" id="SignalP"/>
    </source>
</evidence>
<evidence type="ECO:0000313" key="11">
    <source>
        <dbReference type="Proteomes" id="UP000630135"/>
    </source>
</evidence>
<evidence type="ECO:0000256" key="4">
    <source>
        <dbReference type="ARBA" id="ARBA00022833"/>
    </source>
</evidence>
<keyword evidence="4 6" id="KW-0862">Zinc</keyword>
<gene>
    <name evidence="9" type="ORF">GCM10008021_30010</name>
    <name evidence="10" type="ORF">GCM10010914_30740</name>
</gene>
<keyword evidence="7" id="KW-0732">Signal</keyword>
<evidence type="ECO:0000259" key="8">
    <source>
        <dbReference type="PROSITE" id="PS51864"/>
    </source>
</evidence>
<comment type="caution">
    <text evidence="10">The sequence shown here is derived from an EMBL/GenBank/DDBJ whole genome shotgun (WGS) entry which is preliminary data.</text>
</comment>
<dbReference type="InterPro" id="IPR024079">
    <property type="entry name" value="MetalloPept_cat_dom_sf"/>
</dbReference>
<feature type="chain" id="PRO_5043820008" description="Peptidase M12A domain-containing protein" evidence="7">
    <location>
        <begin position="25"/>
        <end position="348"/>
    </location>
</feature>
<evidence type="ECO:0000256" key="5">
    <source>
        <dbReference type="ARBA" id="ARBA00023049"/>
    </source>
</evidence>
<dbReference type="GO" id="GO:0004222">
    <property type="term" value="F:metalloendopeptidase activity"/>
    <property type="evidence" value="ECO:0007669"/>
    <property type="project" value="UniProtKB-UniRule"/>
</dbReference>
<feature type="active site" evidence="6">
    <location>
        <position position="252"/>
    </location>
</feature>
<organism evidence="10 12">
    <name type="scientific">Deinococcus wulumuqiensis</name>
    <dbReference type="NCBI Taxonomy" id="980427"/>
    <lineage>
        <taxon>Bacteria</taxon>
        <taxon>Thermotogati</taxon>
        <taxon>Deinococcota</taxon>
        <taxon>Deinococci</taxon>
        <taxon>Deinococcales</taxon>
        <taxon>Deinococcaceae</taxon>
        <taxon>Deinococcus</taxon>
    </lineage>
</organism>
<evidence type="ECO:0000256" key="6">
    <source>
        <dbReference type="PROSITE-ProRule" id="PRU01211"/>
    </source>
</evidence>
<keyword evidence="2 6" id="KW-0479">Metal-binding</keyword>
<keyword evidence="3 6" id="KW-0378">Hydrolase</keyword>
<evidence type="ECO:0000256" key="3">
    <source>
        <dbReference type="ARBA" id="ARBA00022801"/>
    </source>
</evidence>
<dbReference type="EMBL" id="BMMA01000057">
    <property type="protein sequence ID" value="GGI93971.1"/>
    <property type="molecule type" value="Genomic_DNA"/>
</dbReference>
<reference evidence="9" key="1">
    <citation type="journal article" date="2014" name="Int. J. Syst. Evol. Microbiol.">
        <title>Complete genome of a new Firmicutes species belonging to the dominant human colonic microbiota ('Ruminococcus bicirculans') reveals two chromosomes and a selective capacity to utilize plant glucans.</title>
        <authorList>
            <consortium name="NISC Comparative Sequencing Program"/>
            <person name="Wegmann U."/>
            <person name="Louis P."/>
            <person name="Goesmann A."/>
            <person name="Henrissat B."/>
            <person name="Duncan S.H."/>
            <person name="Flint H.J."/>
        </authorList>
    </citation>
    <scope>NUCLEOTIDE SEQUENCE</scope>
    <source>
        <strain evidence="9">CGMCC 1.8884</strain>
    </source>
</reference>
<reference evidence="10" key="4">
    <citation type="submission" date="2023-08" db="EMBL/GenBank/DDBJ databases">
        <authorList>
            <person name="Sun Q."/>
            <person name="Zhou Y."/>
        </authorList>
    </citation>
    <scope>NUCLEOTIDE SEQUENCE</scope>
    <source>
        <strain evidence="9">CGMCC 1.8884</strain>
        <strain evidence="10">CGMCC 1.8885</strain>
    </source>
</reference>